<keyword evidence="3" id="KW-1185">Reference proteome</keyword>
<dbReference type="InterPro" id="IPR006133">
    <property type="entry name" value="DNA-dir_DNA_pol_B_exonuc"/>
</dbReference>
<dbReference type="OrthoDB" id="2423885at2759"/>
<protein>
    <submittedName>
        <fullName evidence="2">15049_t:CDS:1</fullName>
    </submittedName>
</protein>
<dbReference type="EMBL" id="CAJVPZ010096083">
    <property type="protein sequence ID" value="CAG8818580.1"/>
    <property type="molecule type" value="Genomic_DNA"/>
</dbReference>
<dbReference type="Pfam" id="PF03104">
    <property type="entry name" value="DNA_pol_B_exo1"/>
    <property type="match status" value="1"/>
</dbReference>
<dbReference type="InterPro" id="IPR012337">
    <property type="entry name" value="RNaseH-like_sf"/>
</dbReference>
<accession>A0A9N9K9F4</accession>
<gene>
    <name evidence="2" type="ORF">RFULGI_LOCUS19431</name>
</gene>
<dbReference type="Gene3D" id="3.30.420.10">
    <property type="entry name" value="Ribonuclease H-like superfamily/Ribonuclease H"/>
    <property type="match status" value="1"/>
</dbReference>
<feature type="non-terminal residue" evidence="2">
    <location>
        <position position="153"/>
    </location>
</feature>
<evidence type="ECO:0000313" key="3">
    <source>
        <dbReference type="Proteomes" id="UP000789396"/>
    </source>
</evidence>
<feature type="domain" description="DNA-directed DNA polymerase family B exonuclease" evidence="1">
    <location>
        <begin position="2"/>
        <end position="93"/>
    </location>
</feature>
<reference evidence="2" key="1">
    <citation type="submission" date="2021-06" db="EMBL/GenBank/DDBJ databases">
        <authorList>
            <person name="Kallberg Y."/>
            <person name="Tangrot J."/>
            <person name="Rosling A."/>
        </authorList>
    </citation>
    <scope>NUCLEOTIDE SEQUENCE</scope>
    <source>
        <strain evidence="2">IN212</strain>
    </source>
</reference>
<dbReference type="InterPro" id="IPR036397">
    <property type="entry name" value="RNaseH_sf"/>
</dbReference>
<feature type="non-terminal residue" evidence="2">
    <location>
        <position position="1"/>
    </location>
</feature>
<evidence type="ECO:0000313" key="2">
    <source>
        <dbReference type="EMBL" id="CAG8818580.1"/>
    </source>
</evidence>
<dbReference type="GO" id="GO:0003676">
    <property type="term" value="F:nucleic acid binding"/>
    <property type="evidence" value="ECO:0007669"/>
    <property type="project" value="InterPro"/>
</dbReference>
<organism evidence="2 3">
    <name type="scientific">Racocetra fulgida</name>
    <dbReference type="NCBI Taxonomy" id="60492"/>
    <lineage>
        <taxon>Eukaryota</taxon>
        <taxon>Fungi</taxon>
        <taxon>Fungi incertae sedis</taxon>
        <taxon>Mucoromycota</taxon>
        <taxon>Glomeromycotina</taxon>
        <taxon>Glomeromycetes</taxon>
        <taxon>Diversisporales</taxon>
        <taxon>Gigasporaceae</taxon>
        <taxon>Racocetra</taxon>
    </lineage>
</organism>
<name>A0A9N9K9F4_9GLOM</name>
<proteinExistence type="predicted"/>
<sequence length="153" mass="17968">KYLPSFEIGFNTGGFDWNFMLKKIYLLNIEKEINIDEKMQRKIYGIESSNRNIKVNPTETMICEYYHLPGTIFIDLLVWAKKTFPTEIKNTLDVVLKRCELLGKVDLPYIPDSSEDLRCMFVYINAIKFKNNFQLLTRLAEQLSNLTKISVEK</sequence>
<dbReference type="SUPFAM" id="SSF53098">
    <property type="entry name" value="Ribonuclease H-like"/>
    <property type="match status" value="1"/>
</dbReference>
<dbReference type="Proteomes" id="UP000789396">
    <property type="component" value="Unassembled WGS sequence"/>
</dbReference>
<dbReference type="AlphaFoldDB" id="A0A9N9K9F4"/>
<evidence type="ECO:0000259" key="1">
    <source>
        <dbReference type="Pfam" id="PF03104"/>
    </source>
</evidence>
<comment type="caution">
    <text evidence="2">The sequence shown here is derived from an EMBL/GenBank/DDBJ whole genome shotgun (WGS) entry which is preliminary data.</text>
</comment>